<reference evidence="4" key="2">
    <citation type="submission" date="2015-06" db="EMBL/GenBank/DDBJ databases">
        <title>Complete genome sequence of Spiroplasma eriocheiris TDA-040725-5 (DSM 21848).</title>
        <authorList>
            <person name="Lo W.-S."/>
            <person name="Kuo C.-H."/>
        </authorList>
    </citation>
    <scope>NUCLEOTIDE SEQUENCE [LARGE SCALE GENOMIC DNA]</scope>
    <source>
        <strain evidence="4">TDA-040725-5</strain>
    </source>
</reference>
<feature type="transmembrane region" description="Helical" evidence="2">
    <location>
        <begin position="267"/>
        <end position="285"/>
    </location>
</feature>
<dbReference type="AlphaFoldDB" id="A0A0H3XH73"/>
<feature type="region of interest" description="Disordered" evidence="1">
    <location>
        <begin position="344"/>
        <end position="387"/>
    </location>
</feature>
<organism evidence="3 4">
    <name type="scientific">Spiroplasma eriocheiris</name>
    <dbReference type="NCBI Taxonomy" id="315358"/>
    <lineage>
        <taxon>Bacteria</taxon>
        <taxon>Bacillati</taxon>
        <taxon>Mycoplasmatota</taxon>
        <taxon>Mollicutes</taxon>
        <taxon>Entomoplasmatales</taxon>
        <taxon>Spiroplasmataceae</taxon>
        <taxon>Spiroplasma</taxon>
    </lineage>
</organism>
<keyword evidence="4" id="KW-1185">Reference proteome</keyword>
<gene>
    <name evidence="3" type="ORF">SERIO_v1c03830</name>
</gene>
<feature type="transmembrane region" description="Helical" evidence="2">
    <location>
        <begin position="201"/>
        <end position="217"/>
    </location>
</feature>
<keyword evidence="2" id="KW-1133">Transmembrane helix</keyword>
<feature type="compositionally biased region" description="Basic and acidic residues" evidence="1">
    <location>
        <begin position="351"/>
        <end position="361"/>
    </location>
</feature>
<evidence type="ECO:0000313" key="4">
    <source>
        <dbReference type="Proteomes" id="UP000035661"/>
    </source>
</evidence>
<keyword evidence="2" id="KW-0812">Transmembrane</keyword>
<evidence type="ECO:0008006" key="5">
    <source>
        <dbReference type="Google" id="ProtNLM"/>
    </source>
</evidence>
<name>A0A0H3XH73_9MOLU</name>
<feature type="transmembrane region" description="Helical" evidence="2">
    <location>
        <begin position="229"/>
        <end position="255"/>
    </location>
</feature>
<dbReference type="NCBIfam" id="NF045889">
    <property type="entry name" value="ICE_Mbov_0396_TM"/>
    <property type="match status" value="1"/>
</dbReference>
<dbReference type="EMBL" id="CP011856">
    <property type="protein sequence ID" value="AKM53963.1"/>
    <property type="molecule type" value="Genomic_DNA"/>
</dbReference>
<evidence type="ECO:0000313" key="3">
    <source>
        <dbReference type="EMBL" id="AKM53963.1"/>
    </source>
</evidence>
<dbReference type="Proteomes" id="UP000035661">
    <property type="component" value="Chromosome"/>
</dbReference>
<protein>
    <recommendedName>
        <fullName evidence="5">Transmembrane protein</fullName>
    </recommendedName>
</protein>
<dbReference type="NCBIfam" id="NF045848">
    <property type="entry name" value="MMCAP2_0566_fam"/>
    <property type="match status" value="1"/>
</dbReference>
<dbReference type="RefSeq" id="WP_047791219.1">
    <property type="nucleotide sequence ID" value="NZ_CP011856.1"/>
</dbReference>
<feature type="transmembrane region" description="Helical" evidence="2">
    <location>
        <begin position="105"/>
        <end position="125"/>
    </location>
</feature>
<feature type="transmembrane region" description="Helical" evidence="2">
    <location>
        <begin position="177"/>
        <end position="194"/>
    </location>
</feature>
<evidence type="ECO:0000256" key="2">
    <source>
        <dbReference type="SAM" id="Phobius"/>
    </source>
</evidence>
<feature type="transmembrane region" description="Helical" evidence="2">
    <location>
        <begin position="60"/>
        <end position="84"/>
    </location>
</feature>
<proteinExistence type="predicted"/>
<reference evidence="3 4" key="1">
    <citation type="journal article" date="2015" name="Genome Biol. Evol.">
        <title>Found and Lost: The Fates of Horizontally Acquired Genes in Arthropod-Symbiotic Spiroplasma.</title>
        <authorList>
            <person name="Lo W.S."/>
            <person name="Gasparich G.E."/>
            <person name="Kuo C.H."/>
        </authorList>
    </citation>
    <scope>NUCLEOTIDE SEQUENCE [LARGE SCALE GENOMIC DNA]</scope>
    <source>
        <strain evidence="4">TDA-040725-5</strain>
    </source>
</reference>
<sequence length="387" mass="43517">MGNIFKEALYEVLWGVFVMGPLQLINVFTYVLDYLSGGFITTILFGNQNNFDFNKLPQQFWIFLIIAIAVFAVIFCIQIMIIQFKEHAESKKKFLQCLLNSGKAIIFMFLIPIFFFVANFCIAQFTKTIENSFGNNGSIADYLWHLGDPNWDGTTNYTPSDYGPPNNILDYNMTVEIFGSLFMVAIVMLVGFMVIQKIIELFFLFIISPIVMITMVLDDGKKVFVWKDMVIAKFLASSSAIIGFDLFMTITHLILKTNLSGLDAKPFARQLLLILIICGGGVATYEFSNIINSLVGEHMGASSGLNTFRAMAGGLTSAWNPATLPRHLGKIPGMYRTAKKGHDFLMNSGDSRQREENDQARRTWQNANVGTRRRNTIPGLNGNHHNN</sequence>
<dbReference type="STRING" id="315358.SERIO_v1c03830"/>
<keyword evidence="2" id="KW-0472">Membrane</keyword>
<dbReference type="PATRIC" id="fig|743698.3.peg.384"/>
<evidence type="ECO:0000256" key="1">
    <source>
        <dbReference type="SAM" id="MobiDB-lite"/>
    </source>
</evidence>
<accession>A0A0H3XH73</accession>
<dbReference type="KEGG" id="seri:SERIO_v1c03830"/>